<evidence type="ECO:0000256" key="1">
    <source>
        <dbReference type="SAM" id="Phobius"/>
    </source>
</evidence>
<dbReference type="RefSeq" id="WP_072840225.1">
    <property type="nucleotide sequence ID" value="NZ_FQVF01000012.1"/>
</dbReference>
<keyword evidence="1" id="KW-0472">Membrane</keyword>
<keyword evidence="1" id="KW-0812">Transmembrane</keyword>
<dbReference type="Pfam" id="PF04955">
    <property type="entry name" value="HupE_UreJ"/>
    <property type="match status" value="1"/>
</dbReference>
<feature type="chain" id="PRO_5012431825" evidence="2">
    <location>
        <begin position="29"/>
        <end position="199"/>
    </location>
</feature>
<accession>A0A1M5EX09</accession>
<name>A0A1M5EX09_9GAMM</name>
<keyword evidence="2" id="KW-0732">Signal</keyword>
<evidence type="ECO:0000313" key="3">
    <source>
        <dbReference type="EMBL" id="SHF83572.1"/>
    </source>
</evidence>
<feature type="transmembrane region" description="Helical" evidence="1">
    <location>
        <begin position="69"/>
        <end position="90"/>
    </location>
</feature>
<dbReference type="EMBL" id="FQVF01000012">
    <property type="protein sequence ID" value="SHF83572.1"/>
    <property type="molecule type" value="Genomic_DNA"/>
</dbReference>
<dbReference type="PIRSF" id="PIRSF016919">
    <property type="entry name" value="HupE_UreJ"/>
    <property type="match status" value="1"/>
</dbReference>
<feature type="transmembrane region" description="Helical" evidence="1">
    <location>
        <begin position="121"/>
        <end position="137"/>
    </location>
</feature>
<feature type="signal peptide" evidence="2">
    <location>
        <begin position="1"/>
        <end position="28"/>
    </location>
</feature>
<protein>
    <submittedName>
        <fullName evidence="3">Urease accessory protein</fullName>
    </submittedName>
</protein>
<dbReference type="STRING" id="1122206.SAMN02745753_02710"/>
<dbReference type="Proteomes" id="UP000184517">
    <property type="component" value="Unassembled WGS sequence"/>
</dbReference>
<proteinExistence type="predicted"/>
<feature type="transmembrane region" description="Helical" evidence="1">
    <location>
        <begin position="180"/>
        <end position="198"/>
    </location>
</feature>
<gene>
    <name evidence="3" type="ORF">SAMN02745753_02710</name>
</gene>
<feature type="transmembrane region" description="Helical" evidence="1">
    <location>
        <begin position="38"/>
        <end position="62"/>
    </location>
</feature>
<feature type="transmembrane region" description="Helical" evidence="1">
    <location>
        <begin position="149"/>
        <end position="168"/>
    </location>
</feature>
<dbReference type="InterPro" id="IPR007038">
    <property type="entry name" value="HupE_UreJ"/>
</dbReference>
<feature type="transmembrane region" description="Helical" evidence="1">
    <location>
        <begin position="96"/>
        <end position="114"/>
    </location>
</feature>
<sequence length="199" mass="20018">MNALKERALKTKGLLVAASVLASGSVLAHPGHEQASSFMTGFAHPMGGLDHLLAMVAIGLWAASIGGRALWAIPAAFVVTMLLGGGLAVAGLNVPFVEQGILLSVIVLGALVLFAKRLPTAVCVAIAGAFALFHGAAHGMEMPLNANGLQYALGFALATAGLHVVGLGFGQVMAKIGTPLVTRISGSLIATAGLFLAFA</sequence>
<dbReference type="AlphaFoldDB" id="A0A1M5EX09"/>
<organism evidence="3 4">
    <name type="scientific">Marinomonas polaris DSM 16579</name>
    <dbReference type="NCBI Taxonomy" id="1122206"/>
    <lineage>
        <taxon>Bacteria</taxon>
        <taxon>Pseudomonadati</taxon>
        <taxon>Pseudomonadota</taxon>
        <taxon>Gammaproteobacteria</taxon>
        <taxon>Oceanospirillales</taxon>
        <taxon>Oceanospirillaceae</taxon>
        <taxon>Marinomonas</taxon>
    </lineage>
</organism>
<dbReference type="OrthoDB" id="9808192at2"/>
<keyword evidence="1" id="KW-1133">Transmembrane helix</keyword>
<evidence type="ECO:0000313" key="4">
    <source>
        <dbReference type="Proteomes" id="UP000184517"/>
    </source>
</evidence>
<reference evidence="4" key="1">
    <citation type="submission" date="2016-11" db="EMBL/GenBank/DDBJ databases">
        <authorList>
            <person name="Varghese N."/>
            <person name="Submissions S."/>
        </authorList>
    </citation>
    <scope>NUCLEOTIDE SEQUENCE [LARGE SCALE GENOMIC DNA]</scope>
    <source>
        <strain evidence="4">DSM 16579</strain>
    </source>
</reference>
<keyword evidence="4" id="KW-1185">Reference proteome</keyword>
<evidence type="ECO:0000256" key="2">
    <source>
        <dbReference type="SAM" id="SignalP"/>
    </source>
</evidence>